<dbReference type="NCBIfam" id="TIGR00787">
    <property type="entry name" value="dctP"/>
    <property type="match status" value="1"/>
</dbReference>
<dbReference type="GO" id="GO:0055085">
    <property type="term" value="P:transmembrane transport"/>
    <property type="evidence" value="ECO:0007669"/>
    <property type="project" value="InterPro"/>
</dbReference>
<dbReference type="PANTHER" id="PTHR33376">
    <property type="match status" value="1"/>
</dbReference>
<reference evidence="3 4" key="1">
    <citation type="submission" date="2018-03" db="EMBL/GenBank/DDBJ databases">
        <title>Genomic Encyclopedia of Type Strains, Phase III (KMG-III): the genomes of soil and plant-associated and newly described type strains.</title>
        <authorList>
            <person name="Whitman W."/>
        </authorList>
    </citation>
    <scope>NUCLEOTIDE SEQUENCE [LARGE SCALE GENOMIC DNA]</scope>
    <source>
        <strain evidence="3 4">CGMCC 1.12259</strain>
    </source>
</reference>
<dbReference type="PROSITE" id="PS51257">
    <property type="entry name" value="PROKAR_LIPOPROTEIN"/>
    <property type="match status" value="1"/>
</dbReference>
<sequence>MKKGMEEMKKQFKMFALVTAFASMTVLGACGNSSDSGSGSATSEGNVETQVLKVAFNQPENHPQYKAMEDFGEKLKEKTNGAYEIELYPNELLGAQRETIELVQSGTIGMSIVAGSLLESFNEDFSVFNLPYVFDSKEHQMSVLNDPEIVGDLYTSIEDQGLTVLGAFHGGVRNVYNKTKPIETPEDLAGQKIRIIESDTNLKMMNAMGGVGTPLGQGEVYTAIQSGVLDGGENNELIYANLKHVEIAPYYSYTKHLMLPDYVVIGTKIVDGMSEEHKAIFEEELSAAVDLEVELWEEDTQAAIKVAEDAGAKFNEVDTTVFQEAVQPVVEEKLITDTAKELYEKVRAAVK</sequence>
<dbReference type="Proteomes" id="UP000242682">
    <property type="component" value="Unassembled WGS sequence"/>
</dbReference>
<dbReference type="Pfam" id="PF03480">
    <property type="entry name" value="DctP"/>
    <property type="match status" value="1"/>
</dbReference>
<dbReference type="EMBL" id="PYAT01000006">
    <property type="protein sequence ID" value="PSL40179.1"/>
    <property type="molecule type" value="Genomic_DNA"/>
</dbReference>
<keyword evidence="1 2" id="KW-0732">Signal</keyword>
<proteinExistence type="predicted"/>
<gene>
    <name evidence="3" type="ORF">B0H99_106198</name>
</gene>
<organism evidence="3 4">
    <name type="scientific">Planomicrobium soli</name>
    <dbReference type="NCBI Taxonomy" id="1176648"/>
    <lineage>
        <taxon>Bacteria</taxon>
        <taxon>Bacillati</taxon>
        <taxon>Bacillota</taxon>
        <taxon>Bacilli</taxon>
        <taxon>Bacillales</taxon>
        <taxon>Caryophanaceae</taxon>
        <taxon>Planomicrobium</taxon>
    </lineage>
</organism>
<protein>
    <submittedName>
        <fullName evidence="3">Tripartite ATP-independent transporter DctP family solute receptor</fullName>
    </submittedName>
</protein>
<feature type="chain" id="PRO_5038595877" evidence="2">
    <location>
        <begin position="29"/>
        <end position="351"/>
    </location>
</feature>
<comment type="caution">
    <text evidence="3">The sequence shown here is derived from an EMBL/GenBank/DDBJ whole genome shotgun (WGS) entry which is preliminary data.</text>
</comment>
<evidence type="ECO:0000256" key="2">
    <source>
        <dbReference type="SAM" id="SignalP"/>
    </source>
</evidence>
<feature type="signal peptide" evidence="2">
    <location>
        <begin position="1"/>
        <end position="28"/>
    </location>
</feature>
<dbReference type="AlphaFoldDB" id="A0A2P8H1T9"/>
<dbReference type="NCBIfam" id="NF037995">
    <property type="entry name" value="TRAP_S1"/>
    <property type="match status" value="1"/>
</dbReference>
<keyword evidence="4" id="KW-1185">Reference proteome</keyword>
<dbReference type="CDD" id="cd13671">
    <property type="entry name" value="PBP2_TRAP_SBP_like_3"/>
    <property type="match status" value="1"/>
</dbReference>
<keyword evidence="3" id="KW-0675">Receptor</keyword>
<dbReference type="InterPro" id="IPR004682">
    <property type="entry name" value="TRAP_DctP"/>
</dbReference>
<evidence type="ECO:0000313" key="4">
    <source>
        <dbReference type="Proteomes" id="UP000242682"/>
    </source>
</evidence>
<dbReference type="InterPro" id="IPR038404">
    <property type="entry name" value="TRAP_DctP_sf"/>
</dbReference>
<evidence type="ECO:0000256" key="1">
    <source>
        <dbReference type="ARBA" id="ARBA00022729"/>
    </source>
</evidence>
<dbReference type="InterPro" id="IPR018389">
    <property type="entry name" value="DctP_fam"/>
</dbReference>
<dbReference type="PIRSF" id="PIRSF006470">
    <property type="entry name" value="DctB"/>
    <property type="match status" value="1"/>
</dbReference>
<accession>A0A2P8H1T9</accession>
<dbReference type="GO" id="GO:0030246">
    <property type="term" value="F:carbohydrate binding"/>
    <property type="evidence" value="ECO:0007669"/>
    <property type="project" value="TreeGrafter"/>
</dbReference>
<dbReference type="PANTHER" id="PTHR33376:SF2">
    <property type="entry name" value="DICARBOXYLATE-BINDING PERIPLASMIC PROTEIN"/>
    <property type="match status" value="1"/>
</dbReference>
<name>A0A2P8H1T9_9BACL</name>
<evidence type="ECO:0000313" key="3">
    <source>
        <dbReference type="EMBL" id="PSL40179.1"/>
    </source>
</evidence>
<dbReference type="GO" id="GO:0030288">
    <property type="term" value="C:outer membrane-bounded periplasmic space"/>
    <property type="evidence" value="ECO:0007669"/>
    <property type="project" value="InterPro"/>
</dbReference>
<dbReference type="Gene3D" id="3.40.190.170">
    <property type="entry name" value="Bacterial extracellular solute-binding protein, family 7"/>
    <property type="match status" value="1"/>
</dbReference>